<dbReference type="Pfam" id="PF02452">
    <property type="entry name" value="PemK_toxin"/>
    <property type="match status" value="1"/>
</dbReference>
<organism evidence="1 2">
    <name type="scientific">Allofrancisella frigidaquae</name>
    <dbReference type="NCBI Taxonomy" id="1085644"/>
    <lineage>
        <taxon>Bacteria</taxon>
        <taxon>Pseudomonadati</taxon>
        <taxon>Pseudomonadota</taxon>
        <taxon>Gammaproteobacteria</taxon>
        <taxon>Thiotrichales</taxon>
        <taxon>Francisellaceae</taxon>
        <taxon>Allofrancisella</taxon>
    </lineage>
</organism>
<name>A0A6M3HTD9_9GAMM</name>
<dbReference type="GO" id="GO:0006402">
    <property type="term" value="P:mRNA catabolic process"/>
    <property type="evidence" value="ECO:0007669"/>
    <property type="project" value="TreeGrafter"/>
</dbReference>
<dbReference type="Proteomes" id="UP000503320">
    <property type="component" value="Chromosome"/>
</dbReference>
<dbReference type="PANTHER" id="PTHR33988">
    <property type="entry name" value="ENDORIBONUCLEASE MAZF-RELATED"/>
    <property type="match status" value="1"/>
</dbReference>
<dbReference type="GO" id="GO:0016075">
    <property type="term" value="P:rRNA catabolic process"/>
    <property type="evidence" value="ECO:0007669"/>
    <property type="project" value="TreeGrafter"/>
</dbReference>
<dbReference type="RefSeq" id="WP_172106505.1">
    <property type="nucleotide sequence ID" value="NZ_CP038017.1"/>
</dbReference>
<gene>
    <name evidence="1" type="ORF">E3E15_02780</name>
</gene>
<dbReference type="Gene3D" id="2.30.30.110">
    <property type="match status" value="1"/>
</dbReference>
<dbReference type="PANTHER" id="PTHR33988:SF3">
    <property type="entry name" value="ENDORIBONUCLEASE TOXIN CHPB-RELATED"/>
    <property type="match status" value="1"/>
</dbReference>
<dbReference type="InterPro" id="IPR003477">
    <property type="entry name" value="PemK-like"/>
</dbReference>
<dbReference type="AlphaFoldDB" id="A0A6M3HTD9"/>
<sequence length="110" mass="12621">MKYIPQQGDIIWLDFDPSAGSEIMKRRPALVLSRKIFNEHTGFAMVAPITSIERKNKFTVPTPENNKTEGYVLTYQARTLDFKVRNAEKIESVSSEYLQKITTLIKLIIS</sequence>
<dbReference type="SUPFAM" id="SSF50118">
    <property type="entry name" value="Cell growth inhibitor/plasmid maintenance toxic component"/>
    <property type="match status" value="1"/>
</dbReference>
<dbReference type="KEGG" id="afri:E3E15_02780"/>
<protein>
    <submittedName>
        <fullName evidence="1">Type II toxin-antitoxin system PemK/MazF family toxin</fullName>
    </submittedName>
</protein>
<dbReference type="GO" id="GO:0004521">
    <property type="term" value="F:RNA endonuclease activity"/>
    <property type="evidence" value="ECO:0007669"/>
    <property type="project" value="TreeGrafter"/>
</dbReference>
<accession>A0A6M3HTD9</accession>
<reference evidence="1 2" key="1">
    <citation type="submission" date="2019-03" db="EMBL/GenBank/DDBJ databases">
        <title>Complete Genome Sequence of Allofrancisella frigidaquae Strain SYSU 10HL1970 Isolated from Water-Cooling Systems in China.</title>
        <authorList>
            <person name="Ohrman C."/>
            <person name="Uneklint I."/>
            <person name="Sjodin A."/>
        </authorList>
    </citation>
    <scope>NUCLEOTIDE SEQUENCE [LARGE SCALE GENOMIC DNA]</scope>
    <source>
        <strain evidence="1 2">SYSU 10HL1970</strain>
    </source>
</reference>
<keyword evidence="2" id="KW-1185">Reference proteome</keyword>
<dbReference type="EMBL" id="CP038017">
    <property type="protein sequence ID" value="QIV94337.1"/>
    <property type="molecule type" value="Genomic_DNA"/>
</dbReference>
<evidence type="ECO:0000313" key="2">
    <source>
        <dbReference type="Proteomes" id="UP000503320"/>
    </source>
</evidence>
<evidence type="ECO:0000313" key="1">
    <source>
        <dbReference type="EMBL" id="QIV94337.1"/>
    </source>
</evidence>
<dbReference type="GO" id="GO:0003677">
    <property type="term" value="F:DNA binding"/>
    <property type="evidence" value="ECO:0007669"/>
    <property type="project" value="InterPro"/>
</dbReference>
<dbReference type="InterPro" id="IPR011067">
    <property type="entry name" value="Plasmid_toxin/cell-grow_inhib"/>
</dbReference>
<proteinExistence type="predicted"/>